<dbReference type="AlphaFoldDB" id="A0A6C0ISE6"/>
<reference evidence="2" key="1">
    <citation type="journal article" date="2020" name="Nature">
        <title>Giant virus diversity and host interactions through global metagenomics.</title>
        <authorList>
            <person name="Schulz F."/>
            <person name="Roux S."/>
            <person name="Paez-Espino D."/>
            <person name="Jungbluth S."/>
            <person name="Walsh D.A."/>
            <person name="Denef V.J."/>
            <person name="McMahon K.D."/>
            <person name="Konstantinidis K.T."/>
            <person name="Eloe-Fadrosh E.A."/>
            <person name="Kyrpides N.C."/>
            <person name="Woyke T."/>
        </authorList>
    </citation>
    <scope>NUCLEOTIDE SEQUENCE</scope>
    <source>
        <strain evidence="2">GVMAG-M-3300024301-20</strain>
    </source>
</reference>
<dbReference type="InterPro" id="IPR002350">
    <property type="entry name" value="Kazal_dom"/>
</dbReference>
<feature type="domain" description="Kazal-like" evidence="1">
    <location>
        <begin position="66"/>
        <end position="89"/>
    </location>
</feature>
<evidence type="ECO:0000313" key="2">
    <source>
        <dbReference type="EMBL" id="QHT95942.1"/>
    </source>
</evidence>
<accession>A0A6C0ISE6</accession>
<dbReference type="EMBL" id="MN740248">
    <property type="protein sequence ID" value="QHT95942.1"/>
    <property type="molecule type" value="Genomic_DNA"/>
</dbReference>
<evidence type="ECO:0000259" key="1">
    <source>
        <dbReference type="PROSITE" id="PS00282"/>
    </source>
</evidence>
<dbReference type="PROSITE" id="PS00282">
    <property type="entry name" value="KAZAL_1"/>
    <property type="match status" value="1"/>
</dbReference>
<proteinExistence type="predicted"/>
<protein>
    <recommendedName>
        <fullName evidence="1">Kazal-like domain-containing protein</fullName>
    </recommendedName>
</protein>
<organism evidence="2">
    <name type="scientific">viral metagenome</name>
    <dbReference type="NCBI Taxonomy" id="1070528"/>
    <lineage>
        <taxon>unclassified sequences</taxon>
        <taxon>metagenomes</taxon>
        <taxon>organismal metagenomes</taxon>
    </lineage>
</organism>
<sequence>MNTNSVSPYTLLPHQDSKVMNCCEKCDVWCFHHSSLGTIREYGANTWFRYLDCCSTCLELQCDNICSHCLVEICQNTSNEYVDDCVVLCCCVSYTLI</sequence>
<name>A0A6C0ISE6_9ZZZZ</name>